<feature type="domain" description="Transcription regulator PadR N-terminal" evidence="1">
    <location>
        <begin position="14"/>
        <end position="87"/>
    </location>
</feature>
<dbReference type="InterPro" id="IPR005149">
    <property type="entry name" value="Tscrpt_reg_PadR_N"/>
</dbReference>
<dbReference type="EMBL" id="RRCN01000001">
    <property type="protein sequence ID" value="RRJ67670.1"/>
    <property type="molecule type" value="Genomic_DNA"/>
</dbReference>
<dbReference type="InterPro" id="IPR018309">
    <property type="entry name" value="Tscrpt_reg_PadR_C"/>
</dbReference>
<gene>
    <name evidence="3" type="ORF">EHV15_19985</name>
</gene>
<dbReference type="SUPFAM" id="SSF46785">
    <property type="entry name" value="Winged helix' DNA-binding domain"/>
    <property type="match status" value="1"/>
</dbReference>
<dbReference type="InterPro" id="IPR036390">
    <property type="entry name" value="WH_DNA-bd_sf"/>
</dbReference>
<dbReference type="OrthoDB" id="9783723at2"/>
<dbReference type="Pfam" id="PF03551">
    <property type="entry name" value="PadR"/>
    <property type="match status" value="1"/>
</dbReference>
<dbReference type="AlphaFoldDB" id="A0A3P3UBF2"/>
<dbReference type="InterPro" id="IPR036388">
    <property type="entry name" value="WH-like_DNA-bd_sf"/>
</dbReference>
<evidence type="ECO:0000313" key="3">
    <source>
        <dbReference type="EMBL" id="RRJ67670.1"/>
    </source>
</evidence>
<name>A0A3P3UBF2_9BACL</name>
<dbReference type="Gene3D" id="1.10.10.10">
    <property type="entry name" value="Winged helix-like DNA-binding domain superfamily/Winged helix DNA-binding domain"/>
    <property type="match status" value="1"/>
</dbReference>
<dbReference type="PANTHER" id="PTHR43252:SF6">
    <property type="entry name" value="NEGATIVE TRANSCRIPTION REGULATOR PADR"/>
    <property type="match status" value="1"/>
</dbReference>
<evidence type="ECO:0000259" key="2">
    <source>
        <dbReference type="Pfam" id="PF10400"/>
    </source>
</evidence>
<dbReference type="Proteomes" id="UP000267017">
    <property type="component" value="Unassembled WGS sequence"/>
</dbReference>
<protein>
    <submittedName>
        <fullName evidence="3">PadR family transcriptional regulator</fullName>
    </submittedName>
</protein>
<organism evidence="3 4">
    <name type="scientific">Paenibacillus oralis</name>
    <dbReference type="NCBI Taxonomy" id="2490856"/>
    <lineage>
        <taxon>Bacteria</taxon>
        <taxon>Bacillati</taxon>
        <taxon>Bacillota</taxon>
        <taxon>Bacilli</taxon>
        <taxon>Bacillales</taxon>
        <taxon>Paenibacillaceae</taxon>
        <taxon>Paenibacillus</taxon>
    </lineage>
</organism>
<feature type="domain" description="Transcription regulator PadR C-terminal" evidence="2">
    <location>
        <begin position="102"/>
        <end position="184"/>
    </location>
</feature>
<sequence>MAPSSGKMNTMFAVLGILTLGPHTGYDIKQHMEKSTRYFWNENYGQIYPVLAELLERQDVTVHVKRQRGKPDKKVYSITEQGKQTLADWLSEPMEHMVMLKKNELLLRVFFGSNARPETIIQHIKDHKKKLEEALQMFLGLEEWLKKQESDDPNIKYWLITNNYGKNQFSSLIRWCDESIRELENSSLESKL</sequence>
<dbReference type="PANTHER" id="PTHR43252">
    <property type="entry name" value="TRANSCRIPTIONAL REGULATOR YQJI"/>
    <property type="match status" value="1"/>
</dbReference>
<dbReference type="Pfam" id="PF10400">
    <property type="entry name" value="Vir_act_alpha_C"/>
    <property type="match status" value="1"/>
</dbReference>
<reference evidence="3 4" key="1">
    <citation type="submission" date="2018-11" db="EMBL/GenBank/DDBJ databases">
        <title>Genome sequencing of Paenibacillus sp. KCOM 3021 (= ChDC PVNT-B20).</title>
        <authorList>
            <person name="Kook J.-K."/>
            <person name="Park S.-N."/>
            <person name="Lim Y.K."/>
        </authorList>
    </citation>
    <scope>NUCLEOTIDE SEQUENCE [LARGE SCALE GENOMIC DNA]</scope>
    <source>
        <strain evidence="3 4">KCOM 3021</strain>
    </source>
</reference>
<accession>A0A3P3UBF2</accession>
<comment type="caution">
    <text evidence="3">The sequence shown here is derived from an EMBL/GenBank/DDBJ whole genome shotgun (WGS) entry which is preliminary data.</text>
</comment>
<evidence type="ECO:0000313" key="4">
    <source>
        <dbReference type="Proteomes" id="UP000267017"/>
    </source>
</evidence>
<proteinExistence type="predicted"/>
<keyword evidence="4" id="KW-1185">Reference proteome</keyword>
<dbReference type="Gene3D" id="6.10.140.190">
    <property type="match status" value="1"/>
</dbReference>
<evidence type="ECO:0000259" key="1">
    <source>
        <dbReference type="Pfam" id="PF03551"/>
    </source>
</evidence>